<dbReference type="GO" id="GO:0004252">
    <property type="term" value="F:serine-type endopeptidase activity"/>
    <property type="evidence" value="ECO:0007669"/>
    <property type="project" value="InterPro"/>
</dbReference>
<comment type="similarity">
    <text evidence="3 10">Belongs to the peptidase S54 family.</text>
</comment>
<keyword evidence="5 10" id="KW-0812">Transmembrane</keyword>
<feature type="compositionally biased region" description="Basic and acidic residues" evidence="11">
    <location>
        <begin position="49"/>
        <end position="58"/>
    </location>
</feature>
<dbReference type="OrthoDB" id="2146116at2759"/>
<feature type="region of interest" description="Disordered" evidence="11">
    <location>
        <begin position="1"/>
        <end position="133"/>
    </location>
</feature>
<sequence>MAANDYYNPSSRHRTPKPYNDNDNYASYNPTAQSYPPAAPSIAPSYHTESSHLTRPDHISPVSPDESPFEAPFDDHVYPAPTTHRFDSQSTIGADSRQSGQGGRGRLDSVNSYPDDIPLQEHPAGPQKDTPGVETDHVYDAPVRPAMLEEGRKTKRQRISGMFMNQKKRVPWLTYILTAVQVGVFIGEVAKNGILTGSPIQIKPQFNPMIGPSPYVLINMGARFVPCMHSVDSVQNRDSGGPIQWPCPDTTSNDNQDCTLAQLCGFGMPAKQNPVYPGQTDLPLSEFKNQPNQWFRFIVPIFLHAGLIHIGFNMLLQMTLGREMEMAIGPIRYFLVYFASGIFGFVLGGNFAATGIASTGASGALFGIIALNLLDLFYTWGDRRSPWKDFAFIMLDIVISLGLGLLPGLDNFSHIGGFFMGLVLGICILHSPNALRRRIGQDDPPYKPVVRTKAGDGSSADAGIMGFAKNPTGFFKGRKPLWWAWWFVRAGSLVFVLVVFILLLQNFYKDRKTCSWCKYLSCIDVNDWCEIGNLQLTTSNGKRDLLHSF</sequence>
<reference evidence="13 14" key="1">
    <citation type="submission" date="2017-04" db="EMBL/GenBank/DDBJ databases">
        <title>Draft genome sequence of Marssonina coronaria NL1: causal agent of apple blotch.</title>
        <authorList>
            <person name="Cheng Q."/>
        </authorList>
    </citation>
    <scope>NUCLEOTIDE SEQUENCE [LARGE SCALE GENOMIC DNA]</scope>
    <source>
        <strain evidence="13 14">NL1</strain>
    </source>
</reference>
<evidence type="ECO:0000256" key="1">
    <source>
        <dbReference type="ARBA" id="ARBA00000156"/>
    </source>
</evidence>
<feature type="compositionally biased region" description="Polar residues" evidence="11">
    <location>
        <begin position="21"/>
        <end position="31"/>
    </location>
</feature>
<comment type="function">
    <text evidence="10">Serine protease involved in intramembrane proteolysis.</text>
</comment>
<accession>A0A218YUU3</accession>
<evidence type="ECO:0000313" key="13">
    <source>
        <dbReference type="EMBL" id="OWO98776.1"/>
    </source>
</evidence>
<dbReference type="GO" id="GO:0016020">
    <property type="term" value="C:membrane"/>
    <property type="evidence" value="ECO:0007669"/>
    <property type="project" value="UniProtKB-SubCell"/>
</dbReference>
<dbReference type="Proteomes" id="UP000242519">
    <property type="component" value="Unassembled WGS sequence"/>
</dbReference>
<evidence type="ECO:0000256" key="2">
    <source>
        <dbReference type="ARBA" id="ARBA00004141"/>
    </source>
</evidence>
<proteinExistence type="inferred from homology"/>
<dbReference type="InterPro" id="IPR035952">
    <property type="entry name" value="Rhomboid-like_sf"/>
</dbReference>
<evidence type="ECO:0000259" key="12">
    <source>
        <dbReference type="Pfam" id="PF01694"/>
    </source>
</evidence>
<dbReference type="EMBL" id="MZNU01000379">
    <property type="protein sequence ID" value="OWO98776.1"/>
    <property type="molecule type" value="Genomic_DNA"/>
</dbReference>
<keyword evidence="6 10" id="KW-0378">Hydrolase</keyword>
<name>A0A218YUU3_9HELO</name>
<evidence type="ECO:0000256" key="6">
    <source>
        <dbReference type="ARBA" id="ARBA00022801"/>
    </source>
</evidence>
<comment type="caution">
    <text evidence="13">The sequence shown here is derived from an EMBL/GenBank/DDBJ whole genome shotgun (WGS) entry which is preliminary data.</text>
</comment>
<comment type="catalytic activity">
    <reaction evidence="1 10">
        <text>Cleaves type-1 transmembrane domains using a catalytic dyad composed of serine and histidine that are contributed by different transmembrane domains.</text>
        <dbReference type="EC" id="3.4.21.105"/>
    </reaction>
</comment>
<protein>
    <recommendedName>
        <fullName evidence="10">Rhomboid-type serine protease</fullName>
        <ecNumber evidence="10">3.4.21.105</ecNumber>
    </recommendedName>
</protein>
<evidence type="ECO:0000256" key="3">
    <source>
        <dbReference type="ARBA" id="ARBA00009045"/>
    </source>
</evidence>
<dbReference type="STRING" id="503106.A0A218YUU3"/>
<feature type="compositionally biased region" description="Low complexity" evidence="11">
    <location>
        <begin position="32"/>
        <end position="45"/>
    </location>
</feature>
<dbReference type="InParanoid" id="A0A218YUU3"/>
<dbReference type="AlphaFoldDB" id="A0A218YUU3"/>
<dbReference type="Pfam" id="PF01694">
    <property type="entry name" value="Rhomboid"/>
    <property type="match status" value="1"/>
</dbReference>
<evidence type="ECO:0000256" key="4">
    <source>
        <dbReference type="ARBA" id="ARBA00022670"/>
    </source>
</evidence>
<evidence type="ECO:0000313" key="14">
    <source>
        <dbReference type="Proteomes" id="UP000242519"/>
    </source>
</evidence>
<keyword evidence="9 10" id="KW-0472">Membrane</keyword>
<keyword evidence="7 10" id="KW-0720">Serine protease</keyword>
<feature type="transmembrane region" description="Helical" evidence="10">
    <location>
        <begin position="294"/>
        <end position="312"/>
    </location>
</feature>
<dbReference type="PANTHER" id="PTHR22936:SF69">
    <property type="entry name" value="RHOMBOID-LIKE PROTEIN"/>
    <property type="match status" value="1"/>
</dbReference>
<evidence type="ECO:0000256" key="8">
    <source>
        <dbReference type="ARBA" id="ARBA00022989"/>
    </source>
</evidence>
<comment type="caution">
    <text evidence="10">Lacks conserved residue(s) required for the propagation of feature annotation.</text>
</comment>
<evidence type="ECO:0000256" key="7">
    <source>
        <dbReference type="ARBA" id="ARBA00022825"/>
    </source>
</evidence>
<dbReference type="Gene3D" id="1.20.1540.10">
    <property type="entry name" value="Rhomboid-like"/>
    <property type="match status" value="1"/>
</dbReference>
<dbReference type="InterPro" id="IPR022764">
    <property type="entry name" value="Peptidase_S54_rhomboid_dom"/>
</dbReference>
<dbReference type="SUPFAM" id="SSF144091">
    <property type="entry name" value="Rhomboid-like"/>
    <property type="match status" value="1"/>
</dbReference>
<keyword evidence="4 10" id="KW-0645">Protease</keyword>
<organism evidence="13 14">
    <name type="scientific">Diplocarpon coronariae</name>
    <dbReference type="NCBI Taxonomy" id="2795749"/>
    <lineage>
        <taxon>Eukaryota</taxon>
        <taxon>Fungi</taxon>
        <taxon>Dikarya</taxon>
        <taxon>Ascomycota</taxon>
        <taxon>Pezizomycotina</taxon>
        <taxon>Leotiomycetes</taxon>
        <taxon>Helotiales</taxon>
        <taxon>Drepanopezizaceae</taxon>
        <taxon>Diplocarpon</taxon>
    </lineage>
</organism>
<feature type="domain" description="Peptidase S54 rhomboid" evidence="12">
    <location>
        <begin position="292"/>
        <end position="429"/>
    </location>
</feature>
<dbReference type="PANTHER" id="PTHR22936">
    <property type="entry name" value="RHOMBOID-RELATED"/>
    <property type="match status" value="1"/>
</dbReference>
<dbReference type="InterPro" id="IPR002610">
    <property type="entry name" value="Peptidase_S54_rhomboid-like"/>
</dbReference>
<evidence type="ECO:0000256" key="11">
    <source>
        <dbReference type="SAM" id="MobiDB-lite"/>
    </source>
</evidence>
<comment type="subcellular location">
    <subcellularLocation>
        <location evidence="2 10">Membrane</location>
        <topology evidence="2 10">Multi-pass membrane protein</topology>
    </subcellularLocation>
</comment>
<dbReference type="EC" id="3.4.21.105" evidence="10"/>
<evidence type="ECO:0000256" key="10">
    <source>
        <dbReference type="RuleBase" id="RU362115"/>
    </source>
</evidence>
<keyword evidence="8 10" id="KW-1133">Transmembrane helix</keyword>
<feature type="transmembrane region" description="Helical" evidence="10">
    <location>
        <begin position="333"/>
        <end position="353"/>
    </location>
</feature>
<keyword evidence="14" id="KW-1185">Reference proteome</keyword>
<feature type="transmembrane region" description="Helical" evidence="10">
    <location>
        <begin position="390"/>
        <end position="406"/>
    </location>
</feature>
<feature type="transmembrane region" description="Helical" evidence="10">
    <location>
        <begin position="359"/>
        <end position="378"/>
    </location>
</feature>
<evidence type="ECO:0000256" key="5">
    <source>
        <dbReference type="ARBA" id="ARBA00022692"/>
    </source>
</evidence>
<feature type="transmembrane region" description="Helical" evidence="10">
    <location>
        <begin position="486"/>
        <end position="508"/>
    </location>
</feature>
<dbReference type="GO" id="GO:0006508">
    <property type="term" value="P:proteolysis"/>
    <property type="evidence" value="ECO:0007669"/>
    <property type="project" value="UniProtKB-KW"/>
</dbReference>
<gene>
    <name evidence="13" type="ORF">B2J93_4647</name>
</gene>
<evidence type="ECO:0000256" key="9">
    <source>
        <dbReference type="ARBA" id="ARBA00023136"/>
    </source>
</evidence>